<protein>
    <submittedName>
        <fullName evidence="1">Uncharacterized protein</fullName>
    </submittedName>
</protein>
<evidence type="ECO:0000313" key="2">
    <source>
        <dbReference type="Proteomes" id="UP000298615"/>
    </source>
</evidence>
<dbReference type="AlphaFoldDB" id="A0A4D7CSM6"/>
<dbReference type="Proteomes" id="UP000298615">
    <property type="component" value="Chromosome"/>
</dbReference>
<reference evidence="1 2" key="1">
    <citation type="submission" date="2019-04" db="EMBL/GenBank/DDBJ databases">
        <title>Vagococcus sp. nov., isolated from faeces of yaks (Bos grunniens).</title>
        <authorList>
            <person name="Ge Y."/>
        </authorList>
    </citation>
    <scope>NUCLEOTIDE SEQUENCE [LARGE SCALE GENOMIC DNA]</scope>
    <source>
        <strain evidence="1 2">MN-17</strain>
    </source>
</reference>
<dbReference type="RefSeq" id="WP_136952765.1">
    <property type="nucleotide sequence ID" value="NZ_CP039712.1"/>
</dbReference>
<proteinExistence type="predicted"/>
<dbReference type="OrthoDB" id="2194994at2"/>
<accession>A0A4D7CSM6</accession>
<gene>
    <name evidence="1" type="ORF">FA707_02645</name>
</gene>
<organism evidence="1 2">
    <name type="scientific">Vagococcus zengguangii</name>
    <dbReference type="NCBI Taxonomy" id="2571750"/>
    <lineage>
        <taxon>Bacteria</taxon>
        <taxon>Bacillati</taxon>
        <taxon>Bacillota</taxon>
        <taxon>Bacilli</taxon>
        <taxon>Lactobacillales</taxon>
        <taxon>Enterococcaceae</taxon>
        <taxon>Vagococcus</taxon>
    </lineage>
</organism>
<dbReference type="KEGG" id="vao:FA707_02645"/>
<sequence>MSKHLSKYYLVLIGLLLIFFGNIPSVASAATGGIVLPKGMVIGDETGLQVKPSGKYMVEINNVLPGNKWQTTITIKNEEKKDSYFLTFQVLPPTLQVGPIDFSEAIAMKLFYDDKLIYDGAVSGKGKDLDIQSEALALGTYQVGEEHQLRAEFEMDKSYTKEDYIQKSITENVWQFKAIKDNGTYTNKPPTLADSTKPSASKIASLAAKFPKTGEISGYGWLKGFLGLIIISLAVFLFLKKEKKKYLSESYWKGDH</sequence>
<name>A0A4D7CSM6_9ENTE</name>
<keyword evidence="2" id="KW-1185">Reference proteome</keyword>
<evidence type="ECO:0000313" key="1">
    <source>
        <dbReference type="EMBL" id="QCI85924.1"/>
    </source>
</evidence>
<dbReference type="EMBL" id="CP039712">
    <property type="protein sequence ID" value="QCI85924.1"/>
    <property type="molecule type" value="Genomic_DNA"/>
</dbReference>